<evidence type="ECO:0000313" key="1">
    <source>
        <dbReference type="EMBL" id="KNX38776.1"/>
    </source>
</evidence>
<dbReference type="AlphaFoldDB" id="A0A0L6CLV1"/>
<gene>
    <name evidence="1" type="ORF">VV01_19145</name>
</gene>
<dbReference type="EMBL" id="LAIR01000002">
    <property type="protein sequence ID" value="KNX38776.1"/>
    <property type="molecule type" value="Genomic_DNA"/>
</dbReference>
<evidence type="ECO:0008006" key="3">
    <source>
        <dbReference type="Google" id="ProtNLM"/>
    </source>
</evidence>
<dbReference type="OrthoDB" id="4408411at2"/>
<evidence type="ECO:0000313" key="2">
    <source>
        <dbReference type="Proteomes" id="UP000037397"/>
    </source>
</evidence>
<sequence length="95" mass="10490">MGRRERLKPFEISADWPTAPVADPIHESVRRYVVNLRTAIGEGSIRSAAESSEVNYSTLQAILTGRAWPDAITVARTERAFGARLWDGPVALPKD</sequence>
<keyword evidence="2" id="KW-1185">Reference proteome</keyword>
<comment type="caution">
    <text evidence="1">The sequence shown here is derived from an EMBL/GenBank/DDBJ whole genome shotgun (WGS) entry which is preliminary data.</text>
</comment>
<dbReference type="Proteomes" id="UP000037397">
    <property type="component" value="Unassembled WGS sequence"/>
</dbReference>
<reference evidence="2" key="1">
    <citation type="submission" date="2015-03" db="EMBL/GenBank/DDBJ databases">
        <title>Luteipulveratus halotolerans sp. nov., a novel actinobacterium (Dermacoccaceae) from Sarawak, Malaysia.</title>
        <authorList>
            <person name="Juboi H."/>
            <person name="Basik A."/>
            <person name="Shamsul S.S."/>
            <person name="Arnold P."/>
            <person name="Schmitt E.K."/>
            <person name="Sanglier J.-J."/>
            <person name="Yeo T."/>
        </authorList>
    </citation>
    <scope>NUCLEOTIDE SEQUENCE [LARGE SCALE GENOMIC DNA]</scope>
    <source>
        <strain evidence="2">C296001</strain>
    </source>
</reference>
<proteinExistence type="predicted"/>
<dbReference type="STRING" id="1631356.VV01_19145"/>
<name>A0A0L6CLV1_9MICO</name>
<accession>A0A0L6CLV1</accession>
<organism evidence="1 2">
    <name type="scientific">Luteipulveratus halotolerans</name>
    <dbReference type="NCBI Taxonomy" id="1631356"/>
    <lineage>
        <taxon>Bacteria</taxon>
        <taxon>Bacillati</taxon>
        <taxon>Actinomycetota</taxon>
        <taxon>Actinomycetes</taxon>
        <taxon>Micrococcales</taxon>
        <taxon>Dermacoccaceae</taxon>
        <taxon>Luteipulveratus</taxon>
    </lineage>
</organism>
<dbReference type="RefSeq" id="WP_050671278.1">
    <property type="nucleotide sequence ID" value="NZ_LAIR01000002.1"/>
</dbReference>
<protein>
    <recommendedName>
        <fullName evidence="3">HTH cro/C1-type domain-containing protein</fullName>
    </recommendedName>
</protein>